<evidence type="ECO:0000256" key="3">
    <source>
        <dbReference type="RuleBase" id="RU000461"/>
    </source>
</evidence>
<dbReference type="InterPro" id="IPR017972">
    <property type="entry name" value="Cyt_P450_CS"/>
</dbReference>
<keyword evidence="3" id="KW-0349">Heme</keyword>
<dbReference type="SUPFAM" id="SSF48264">
    <property type="entry name" value="Cytochrome P450"/>
    <property type="match status" value="1"/>
</dbReference>
<organism evidence="4 5">
    <name type="scientific">Spartinivicinus poritis</name>
    <dbReference type="NCBI Taxonomy" id="2994640"/>
    <lineage>
        <taxon>Bacteria</taxon>
        <taxon>Pseudomonadati</taxon>
        <taxon>Pseudomonadota</taxon>
        <taxon>Gammaproteobacteria</taxon>
        <taxon>Oceanospirillales</taxon>
        <taxon>Zooshikellaceae</taxon>
        <taxon>Spartinivicinus</taxon>
    </lineage>
</organism>
<evidence type="ECO:0000313" key="5">
    <source>
        <dbReference type="Proteomes" id="UP001528823"/>
    </source>
</evidence>
<dbReference type="InterPro" id="IPR001128">
    <property type="entry name" value="Cyt_P450"/>
</dbReference>
<dbReference type="RefSeq" id="WP_274691027.1">
    <property type="nucleotide sequence ID" value="NZ_JAPMOU010000040.1"/>
</dbReference>
<keyword evidence="3" id="KW-0503">Monooxygenase</keyword>
<keyword evidence="3" id="KW-0479">Metal-binding</keyword>
<dbReference type="EMBL" id="JAPMOU010000040">
    <property type="protein sequence ID" value="MDE1464701.1"/>
    <property type="molecule type" value="Genomic_DNA"/>
</dbReference>
<dbReference type="PANTHER" id="PTHR46696">
    <property type="entry name" value="P450, PUTATIVE (EUROFUNG)-RELATED"/>
    <property type="match status" value="1"/>
</dbReference>
<keyword evidence="3" id="KW-0560">Oxidoreductase</keyword>
<comment type="caution">
    <text evidence="4">The sequence shown here is derived from an EMBL/GenBank/DDBJ whole genome shotgun (WGS) entry which is preliminary data.</text>
</comment>
<dbReference type="PANTHER" id="PTHR46696:SF1">
    <property type="entry name" value="CYTOCHROME P450 YJIB-RELATED"/>
    <property type="match status" value="1"/>
</dbReference>
<name>A0ABT5UFE5_9GAMM</name>
<comment type="similarity">
    <text evidence="2 3">Belongs to the cytochrome P450 family.</text>
</comment>
<dbReference type="Gene3D" id="1.10.630.10">
    <property type="entry name" value="Cytochrome P450"/>
    <property type="match status" value="1"/>
</dbReference>
<accession>A0ABT5UFE5</accession>
<evidence type="ECO:0000256" key="1">
    <source>
        <dbReference type="ARBA" id="ARBA00001971"/>
    </source>
</evidence>
<protein>
    <submittedName>
        <fullName evidence="4">Cytochrome P450</fullName>
    </submittedName>
</protein>
<evidence type="ECO:0000313" key="4">
    <source>
        <dbReference type="EMBL" id="MDE1464701.1"/>
    </source>
</evidence>
<sequence length="462" mass="52985">MSDRLATLNVTKNDEISRIVTSDDSYLAQLDAADDDEKFTLVRQWIDHEPLAFFQALRDHRPILVTPKATLVARLDDCVEVLNQPKVFTVALYEPKMDNYLMSHDDDAFHTREKSIMQGFLNRNDLPRVRTMVRETCIDLLSQAAGNMELVGSYCRMVPATLVQNYFGLTGVEREDLIEWSYWNQADTFYNQPFDNHTEDQRNYIREQHERTGTALAKYITELMVRRVLAVKSEQATNIIFALWYGLRKLVRHLMGEKPEVLNDDIVTRMIRSHFADTVEFDLQRVGVNAGGLLIGAIETTSQAVAQSVQYMLDHPEWLAKAKSMATQTDTTAFDDIVWETLRFVPISLYLFRQAATEAVIARGTDRETTIPAGAYVLAVTQSAMFDERAFDDPETFKPGRNWYHQFHFGYGEHQCLGRYVGAEMIPEMVRQVILLDGLQAEGRIDYEGGHLPQKYQVAWSD</sequence>
<keyword evidence="5" id="KW-1185">Reference proteome</keyword>
<gene>
    <name evidence="4" type="ORF">ORQ98_22305</name>
</gene>
<keyword evidence="3" id="KW-0408">Iron</keyword>
<dbReference type="Proteomes" id="UP001528823">
    <property type="component" value="Unassembled WGS sequence"/>
</dbReference>
<dbReference type="Pfam" id="PF00067">
    <property type="entry name" value="p450"/>
    <property type="match status" value="1"/>
</dbReference>
<dbReference type="PROSITE" id="PS00086">
    <property type="entry name" value="CYTOCHROME_P450"/>
    <property type="match status" value="1"/>
</dbReference>
<evidence type="ECO:0000256" key="2">
    <source>
        <dbReference type="ARBA" id="ARBA00010617"/>
    </source>
</evidence>
<proteinExistence type="inferred from homology"/>
<comment type="cofactor">
    <cofactor evidence="1">
        <name>heme</name>
        <dbReference type="ChEBI" id="CHEBI:30413"/>
    </cofactor>
</comment>
<dbReference type="InterPro" id="IPR036396">
    <property type="entry name" value="Cyt_P450_sf"/>
</dbReference>
<reference evidence="4 5" key="1">
    <citation type="submission" date="2022-11" db="EMBL/GenBank/DDBJ databases">
        <title>Spartinivicinus poritis sp. nov., isolated from scleractinian coral Porites lutea.</title>
        <authorList>
            <person name="Zhang G."/>
            <person name="Cai L."/>
            <person name="Wei Q."/>
        </authorList>
    </citation>
    <scope>NUCLEOTIDE SEQUENCE [LARGE SCALE GENOMIC DNA]</scope>
    <source>
        <strain evidence="4 5">A2-2</strain>
    </source>
</reference>